<sequence>MVKYYIVAAVLCIVFYPLIVSRIKIRIGQQQIFPETLFCDHYVGSPEMLEIVEENPFGVVKLTKLCTINKLRIDTGT</sequence>
<reference evidence="2" key="1">
    <citation type="submission" date="2019-08" db="EMBL/GenBank/DDBJ databases">
        <authorList>
            <person name="Kucharzyk K."/>
            <person name="Murdoch R.W."/>
            <person name="Higgins S."/>
            <person name="Loffler F."/>
        </authorList>
    </citation>
    <scope>NUCLEOTIDE SEQUENCE</scope>
</reference>
<comment type="caution">
    <text evidence="2">The sequence shown here is derived from an EMBL/GenBank/DDBJ whole genome shotgun (WGS) entry which is preliminary data.</text>
</comment>
<dbReference type="EMBL" id="VSSQ01090014">
    <property type="protein sequence ID" value="MPN36078.1"/>
    <property type="molecule type" value="Genomic_DNA"/>
</dbReference>
<proteinExistence type="predicted"/>
<evidence type="ECO:0000256" key="1">
    <source>
        <dbReference type="SAM" id="Phobius"/>
    </source>
</evidence>
<protein>
    <submittedName>
        <fullName evidence="2">Uncharacterized protein</fullName>
    </submittedName>
</protein>
<dbReference type="AlphaFoldDB" id="A0A645HAM6"/>
<accession>A0A645HAM6</accession>
<organism evidence="2">
    <name type="scientific">bioreactor metagenome</name>
    <dbReference type="NCBI Taxonomy" id="1076179"/>
    <lineage>
        <taxon>unclassified sequences</taxon>
        <taxon>metagenomes</taxon>
        <taxon>ecological metagenomes</taxon>
    </lineage>
</organism>
<feature type="transmembrane region" description="Helical" evidence="1">
    <location>
        <begin position="6"/>
        <end position="23"/>
    </location>
</feature>
<name>A0A645HAM6_9ZZZZ</name>
<keyword evidence="1" id="KW-0472">Membrane</keyword>
<keyword evidence="1" id="KW-1133">Transmembrane helix</keyword>
<evidence type="ECO:0000313" key="2">
    <source>
        <dbReference type="EMBL" id="MPN36078.1"/>
    </source>
</evidence>
<keyword evidence="1" id="KW-0812">Transmembrane</keyword>
<gene>
    <name evidence="2" type="ORF">SDC9_183583</name>
</gene>